<dbReference type="RefSeq" id="WP_377280366.1">
    <property type="nucleotide sequence ID" value="NZ_JBHRSI010000001.1"/>
</dbReference>
<gene>
    <name evidence="2" type="ORF">ACFSC0_04185</name>
</gene>
<dbReference type="Proteomes" id="UP001597237">
    <property type="component" value="Unassembled WGS sequence"/>
</dbReference>
<dbReference type="PANTHER" id="PTHR20883">
    <property type="entry name" value="PHYTANOYL-COA DIOXYGENASE DOMAIN CONTAINING 1"/>
    <property type="match status" value="1"/>
</dbReference>
<evidence type="ECO:0000313" key="2">
    <source>
        <dbReference type="EMBL" id="MFD1782583.1"/>
    </source>
</evidence>
<protein>
    <submittedName>
        <fullName evidence="2">Phytanoyl-CoA dioxygenase family protein</fullName>
    </submittedName>
</protein>
<dbReference type="PANTHER" id="PTHR20883:SF48">
    <property type="entry name" value="ECTOINE DIOXYGENASE"/>
    <property type="match status" value="1"/>
</dbReference>
<name>A0ABW4MXT5_9CAUL</name>
<dbReference type="GO" id="GO:0051213">
    <property type="term" value="F:dioxygenase activity"/>
    <property type="evidence" value="ECO:0007669"/>
    <property type="project" value="UniProtKB-KW"/>
</dbReference>
<dbReference type="Gene3D" id="2.60.120.620">
    <property type="entry name" value="q2cbj1_9rhob like domain"/>
    <property type="match status" value="1"/>
</dbReference>
<accession>A0ABW4MXT5</accession>
<sequence>MDGSAALRGSADEAFQADWYARAYPQVRDDIRRGLAKDPADHYARYGRFRGYLPNPNAERPRNPAGVRSAFGGLWTDQGNALDIVEGRLELGLIDRKLAEALRAYIRDGYVVFRNAIPRRELIRARRALEDAYDGRIRGQQFNCPELGVEVGPWDERMKALPAKALEIHAHSSAIRDAIFSPVISRFLAVIFDRRALATQSLGFYRGSGQNGHQDSAYVTYTLPLQFAASWIALEDVKAGAGELFYRVGSQNLGDFLYAGEFKSVREAQRLRPDWDAAEMDAHVNSLRERSDQIGYPEKTFLAKAGDVLIWASDLVHGGKPISLDRTRKSVVTHYCPRDVAPLYMEEGARRELHRHKSGNAWTTFL</sequence>
<dbReference type="EMBL" id="JBHUEY010000001">
    <property type="protein sequence ID" value="MFD1782583.1"/>
    <property type="molecule type" value="Genomic_DNA"/>
</dbReference>
<proteinExistence type="predicted"/>
<dbReference type="Pfam" id="PF05721">
    <property type="entry name" value="PhyH"/>
    <property type="match status" value="1"/>
</dbReference>
<dbReference type="SUPFAM" id="SSF51197">
    <property type="entry name" value="Clavaminate synthase-like"/>
    <property type="match status" value="1"/>
</dbReference>
<reference evidence="3" key="1">
    <citation type="journal article" date="2019" name="Int. J. Syst. Evol. Microbiol.">
        <title>The Global Catalogue of Microorganisms (GCM) 10K type strain sequencing project: providing services to taxonomists for standard genome sequencing and annotation.</title>
        <authorList>
            <consortium name="The Broad Institute Genomics Platform"/>
            <consortium name="The Broad Institute Genome Sequencing Center for Infectious Disease"/>
            <person name="Wu L."/>
            <person name="Ma J."/>
        </authorList>
    </citation>
    <scope>NUCLEOTIDE SEQUENCE [LARGE SCALE GENOMIC DNA]</scope>
    <source>
        <strain evidence="3">DFY28</strain>
    </source>
</reference>
<keyword evidence="2" id="KW-0560">Oxidoreductase</keyword>
<evidence type="ECO:0000313" key="3">
    <source>
        <dbReference type="Proteomes" id="UP001597237"/>
    </source>
</evidence>
<keyword evidence="3" id="KW-1185">Reference proteome</keyword>
<keyword evidence="2" id="KW-0223">Dioxygenase</keyword>
<evidence type="ECO:0000256" key="1">
    <source>
        <dbReference type="ARBA" id="ARBA00001954"/>
    </source>
</evidence>
<comment type="cofactor">
    <cofactor evidence="1">
        <name>Fe(2+)</name>
        <dbReference type="ChEBI" id="CHEBI:29033"/>
    </cofactor>
</comment>
<comment type="caution">
    <text evidence="2">The sequence shown here is derived from an EMBL/GenBank/DDBJ whole genome shotgun (WGS) entry which is preliminary data.</text>
</comment>
<organism evidence="2 3">
    <name type="scientific">Phenylobacterium terrae</name>
    <dbReference type="NCBI Taxonomy" id="2665495"/>
    <lineage>
        <taxon>Bacteria</taxon>
        <taxon>Pseudomonadati</taxon>
        <taxon>Pseudomonadota</taxon>
        <taxon>Alphaproteobacteria</taxon>
        <taxon>Caulobacterales</taxon>
        <taxon>Caulobacteraceae</taxon>
        <taxon>Phenylobacterium</taxon>
    </lineage>
</organism>
<dbReference type="InterPro" id="IPR008775">
    <property type="entry name" value="Phytyl_CoA_dOase-like"/>
</dbReference>